<organism evidence="1 2">
    <name type="scientific">Candidatus Chloroploca mongolica</name>
    <dbReference type="NCBI Taxonomy" id="2528176"/>
    <lineage>
        <taxon>Bacteria</taxon>
        <taxon>Bacillati</taxon>
        <taxon>Chloroflexota</taxon>
        <taxon>Chloroflexia</taxon>
        <taxon>Chloroflexales</taxon>
        <taxon>Chloroflexineae</taxon>
        <taxon>Oscillochloridaceae</taxon>
        <taxon>Candidatus Chloroploca</taxon>
    </lineage>
</organism>
<protein>
    <recommendedName>
        <fullName evidence="3">CopG family transcriptional regulator</fullName>
    </recommendedName>
</protein>
<gene>
    <name evidence="1" type="ORF">EYB53_001020</name>
</gene>
<evidence type="ECO:0000313" key="2">
    <source>
        <dbReference type="Proteomes" id="UP001193081"/>
    </source>
</evidence>
<dbReference type="RefSeq" id="WP_135475803.1">
    <property type="nucleotide sequence ID" value="NZ_SIJK02000001.1"/>
</dbReference>
<dbReference type="EMBL" id="SIJK02000001">
    <property type="protein sequence ID" value="MBP1464278.1"/>
    <property type="molecule type" value="Genomic_DNA"/>
</dbReference>
<comment type="caution">
    <text evidence="1">The sequence shown here is derived from an EMBL/GenBank/DDBJ whole genome shotgun (WGS) entry which is preliminary data.</text>
</comment>
<dbReference type="Proteomes" id="UP001193081">
    <property type="component" value="Unassembled WGS sequence"/>
</dbReference>
<evidence type="ECO:0000313" key="1">
    <source>
        <dbReference type="EMBL" id="MBP1464278.1"/>
    </source>
</evidence>
<keyword evidence="2" id="KW-1185">Reference proteome</keyword>
<evidence type="ECO:0008006" key="3">
    <source>
        <dbReference type="Google" id="ProtNLM"/>
    </source>
</evidence>
<proteinExistence type="predicted"/>
<accession>A0ABS4D4C0</accession>
<sequence length="86" mass="9460">MDANKGSSISHATTLEAMGAFWDTHDFTDYDTDTPDVPCSIARAVPLEAELWAALERQAQVRGVSLETLVNLWLQQKLSEEARPAA</sequence>
<name>A0ABS4D4C0_9CHLR</name>
<reference evidence="1 2" key="1">
    <citation type="submission" date="2021-03" db="EMBL/GenBank/DDBJ databases">
        <authorList>
            <person name="Grouzdev D.S."/>
        </authorList>
    </citation>
    <scope>NUCLEOTIDE SEQUENCE [LARGE SCALE GENOMIC DNA]</scope>
    <source>
        <strain evidence="1 2">M50-1</strain>
    </source>
</reference>